<evidence type="ECO:0000313" key="2">
    <source>
        <dbReference type="Proteomes" id="UP000196877"/>
    </source>
</evidence>
<dbReference type="Proteomes" id="UP000196877">
    <property type="component" value="Chromosome"/>
</dbReference>
<accession>A0ABN5AF05</accession>
<proteinExistence type="predicted"/>
<reference evidence="1 2" key="1">
    <citation type="submission" date="2017-06" db="EMBL/GenBank/DDBJ databases">
        <title>Genome sequence of Bacillus sonorensis strain SRCM101395.</title>
        <authorList>
            <person name="Cho S.H."/>
        </authorList>
    </citation>
    <scope>NUCLEOTIDE SEQUENCE [LARGE SCALE GENOMIC DNA]</scope>
    <source>
        <strain evidence="1 2">SRCM101395</strain>
    </source>
</reference>
<protein>
    <submittedName>
        <fullName evidence="1">Uncharacterized protein</fullName>
    </submittedName>
</protein>
<evidence type="ECO:0000313" key="1">
    <source>
        <dbReference type="EMBL" id="ASB89306.1"/>
    </source>
</evidence>
<keyword evidence="2" id="KW-1185">Reference proteome</keyword>
<dbReference type="EMBL" id="CP021920">
    <property type="protein sequence ID" value="ASB89306.1"/>
    <property type="molecule type" value="Genomic_DNA"/>
</dbReference>
<name>A0ABN5AF05_9BACI</name>
<gene>
    <name evidence="1" type="ORF">S101395_02799</name>
</gene>
<dbReference type="RefSeq" id="WP_006640553.1">
    <property type="nucleotide sequence ID" value="NZ_BORD01000006.1"/>
</dbReference>
<organism evidence="1 2">
    <name type="scientific">Bacillus sonorensis</name>
    <dbReference type="NCBI Taxonomy" id="119858"/>
    <lineage>
        <taxon>Bacteria</taxon>
        <taxon>Bacillati</taxon>
        <taxon>Bacillota</taxon>
        <taxon>Bacilli</taxon>
        <taxon>Bacillales</taxon>
        <taxon>Bacillaceae</taxon>
        <taxon>Bacillus</taxon>
    </lineage>
</organism>
<sequence>MKLTKDKIILTEKAKEIFGDVVESAFINKPSYVSTHSFEELYNALKKNEERQKGELLPEDWFPIIVKLINGKSFEIWSSDRGGGVSSILEEEVTQ</sequence>